<keyword evidence="2" id="KW-1185">Reference proteome</keyword>
<protein>
    <recommendedName>
        <fullName evidence="3">Chemotaxis protein CheZ</fullName>
    </recommendedName>
</protein>
<reference evidence="1" key="1">
    <citation type="submission" date="2022-10" db="EMBL/GenBank/DDBJ databases">
        <title>Hoeflea sp. J2-29, isolated from marine algae.</title>
        <authorList>
            <person name="Kristyanto S."/>
            <person name="Kim J.M."/>
            <person name="Jeon C.O."/>
        </authorList>
    </citation>
    <scope>NUCLEOTIDE SEQUENCE</scope>
    <source>
        <strain evidence="1">J2-29</strain>
    </source>
</reference>
<name>A0ABT3YCT6_9HYPH</name>
<accession>A0ABT3YCT6</accession>
<proteinExistence type="predicted"/>
<dbReference type="Proteomes" id="UP001081283">
    <property type="component" value="Unassembled WGS sequence"/>
</dbReference>
<dbReference type="RefSeq" id="WP_267611450.1">
    <property type="nucleotide sequence ID" value="NZ_JAOVZQ010000001.1"/>
</dbReference>
<dbReference type="EMBL" id="JAOVZQ010000001">
    <property type="protein sequence ID" value="MCY0093497.1"/>
    <property type="molecule type" value="Genomic_DNA"/>
</dbReference>
<evidence type="ECO:0008006" key="3">
    <source>
        <dbReference type="Google" id="ProtNLM"/>
    </source>
</evidence>
<gene>
    <name evidence="1" type="ORF">OEG82_05620</name>
</gene>
<organism evidence="1 2">
    <name type="scientific">Hoeflea ulvae</name>
    <dbReference type="NCBI Taxonomy" id="2983764"/>
    <lineage>
        <taxon>Bacteria</taxon>
        <taxon>Pseudomonadati</taxon>
        <taxon>Pseudomonadota</taxon>
        <taxon>Alphaproteobacteria</taxon>
        <taxon>Hyphomicrobiales</taxon>
        <taxon>Rhizobiaceae</taxon>
        <taxon>Hoeflea</taxon>
    </lineage>
</organism>
<sequence length="130" mass="14101">MSQLPYEAGDSPDEPLREVMAKVCSELVDVADLIERLEPLLSDGGSTELLASPDHMRLMQGIDLAVQKARGLAAFLEGVSEEVAPELAVDITEALKLVNLDDMKRHLKASTRTAPSSEAYKNASGDLEFF</sequence>
<comment type="caution">
    <text evidence="1">The sequence shown here is derived from an EMBL/GenBank/DDBJ whole genome shotgun (WGS) entry which is preliminary data.</text>
</comment>
<evidence type="ECO:0000313" key="1">
    <source>
        <dbReference type="EMBL" id="MCY0093497.1"/>
    </source>
</evidence>
<evidence type="ECO:0000313" key="2">
    <source>
        <dbReference type="Proteomes" id="UP001081283"/>
    </source>
</evidence>